<keyword evidence="1" id="KW-0812">Transmembrane</keyword>
<protein>
    <submittedName>
        <fullName evidence="2">Uncharacterized protein</fullName>
    </submittedName>
</protein>
<keyword evidence="1" id="KW-0472">Membrane</keyword>
<organism evidence="2 3">
    <name type="scientific">Vigna angularis var. angularis</name>
    <dbReference type="NCBI Taxonomy" id="157739"/>
    <lineage>
        <taxon>Eukaryota</taxon>
        <taxon>Viridiplantae</taxon>
        <taxon>Streptophyta</taxon>
        <taxon>Embryophyta</taxon>
        <taxon>Tracheophyta</taxon>
        <taxon>Spermatophyta</taxon>
        <taxon>Magnoliopsida</taxon>
        <taxon>eudicotyledons</taxon>
        <taxon>Gunneridae</taxon>
        <taxon>Pentapetalae</taxon>
        <taxon>rosids</taxon>
        <taxon>fabids</taxon>
        <taxon>Fabales</taxon>
        <taxon>Fabaceae</taxon>
        <taxon>Papilionoideae</taxon>
        <taxon>50 kb inversion clade</taxon>
        <taxon>NPAAA clade</taxon>
        <taxon>indigoferoid/millettioid clade</taxon>
        <taxon>Phaseoleae</taxon>
        <taxon>Vigna</taxon>
    </lineage>
</organism>
<keyword evidence="3" id="KW-1185">Reference proteome</keyword>
<dbReference type="EMBL" id="AP015043">
    <property type="protein sequence ID" value="BAU00090.1"/>
    <property type="molecule type" value="Genomic_DNA"/>
</dbReference>
<evidence type="ECO:0000256" key="1">
    <source>
        <dbReference type="SAM" id="Phobius"/>
    </source>
</evidence>
<feature type="transmembrane region" description="Helical" evidence="1">
    <location>
        <begin position="74"/>
        <end position="103"/>
    </location>
</feature>
<name>A0A0S3T4F6_PHAAN</name>
<accession>A0A0S3T4F6</accession>
<evidence type="ECO:0000313" key="3">
    <source>
        <dbReference type="Proteomes" id="UP000291084"/>
    </source>
</evidence>
<evidence type="ECO:0000313" key="2">
    <source>
        <dbReference type="EMBL" id="BAU00090.1"/>
    </source>
</evidence>
<dbReference type="AlphaFoldDB" id="A0A0S3T4F6"/>
<reference evidence="2 3" key="1">
    <citation type="journal article" date="2015" name="Sci. Rep.">
        <title>The power of single molecule real-time sequencing technology in the de novo assembly of a eukaryotic genome.</title>
        <authorList>
            <person name="Sakai H."/>
            <person name="Naito K."/>
            <person name="Ogiso-Tanaka E."/>
            <person name="Takahashi Y."/>
            <person name="Iseki K."/>
            <person name="Muto C."/>
            <person name="Satou K."/>
            <person name="Teruya K."/>
            <person name="Shiroma A."/>
            <person name="Shimoji M."/>
            <person name="Hirano T."/>
            <person name="Itoh T."/>
            <person name="Kaga A."/>
            <person name="Tomooka N."/>
        </authorList>
    </citation>
    <scope>NUCLEOTIDE SEQUENCE [LARGE SCALE GENOMIC DNA]</scope>
    <source>
        <strain evidence="3">cv. Shumari</strain>
    </source>
</reference>
<proteinExistence type="predicted"/>
<keyword evidence="1" id="KW-1133">Transmembrane helix</keyword>
<sequence>MRFGKIRSLRTGTWMDIGINNYATEKTTIAWIQIKTNICFTDKSNLSWSRGSITNQIIDTPPQCFISIYVFSELVIFCWAIRLIIFASLPSSCFYHMLLMYLIN</sequence>
<gene>
    <name evidence="2" type="primary">Vigan.10G165400</name>
    <name evidence="2" type="ORF">VIGAN_10165400</name>
</gene>
<dbReference type="Proteomes" id="UP000291084">
    <property type="component" value="Chromosome 10"/>
</dbReference>